<protein>
    <submittedName>
        <fullName evidence="2">Bacteriocin</fullName>
    </submittedName>
</protein>
<dbReference type="InterPro" id="IPR036426">
    <property type="entry name" value="Bulb-type_lectin_dom_sf"/>
</dbReference>
<reference evidence="2" key="1">
    <citation type="submission" date="2013-07" db="EMBL/GenBank/DDBJ databases">
        <authorList>
            <person name="Deshmukh R."/>
            <person name="Singh V.K."/>
            <person name="Singh B.D."/>
        </authorList>
    </citation>
    <scope>NUCLEOTIDE SEQUENCE</scope>
    <source>
        <strain evidence="2">C1433</strain>
    </source>
</reference>
<dbReference type="RefSeq" id="WP_073670967.1">
    <property type="nucleotide sequence ID" value="NZ_CP008868.1"/>
</dbReference>
<name>T2LG16_PSEAI</name>
<feature type="domain" description="Bulb-type lectin" evidence="1">
    <location>
        <begin position="2"/>
        <end position="168"/>
    </location>
</feature>
<dbReference type="PDBsum" id="4LEA"/>
<proteinExistence type="evidence at protein level"/>
<dbReference type="Gene3D" id="2.90.10.10">
    <property type="entry name" value="Bulb-type lectin domain"/>
    <property type="match status" value="1"/>
</dbReference>
<dbReference type="SMR" id="T2LG16"/>
<dbReference type="EMBL" id="HG422551">
    <property type="protein sequence ID" value="CDG56231.1"/>
    <property type="molecule type" value="Genomic_DNA"/>
</dbReference>
<evidence type="ECO:0000259" key="1">
    <source>
        <dbReference type="PROSITE" id="PS50927"/>
    </source>
</evidence>
<dbReference type="Gene3D" id="2.90.10.30">
    <property type="match status" value="1"/>
</dbReference>
<dbReference type="PDB" id="4LE7">
    <property type="method" value="X-ray"/>
    <property type="resolution" value="2.09 A"/>
    <property type="chains" value="A/B=1-256"/>
</dbReference>
<dbReference type="SMART" id="SM00108">
    <property type="entry name" value="B_lectin"/>
    <property type="match status" value="2"/>
</dbReference>
<sequence length="256" mass="28413">MASSLAPRQVIRDGQFITSPNGKYKLVMQADGNLVLYEDGTKPIWNTTPVGPGAKAVMEFNLNLYNKAGQVAWSSNVYTAYLFEEFKDEAYLNLQDDGDFGIFSDEAKWGSIVLSRPEVGVKNKIIPTGTVMVPGTEYINGNYRLAFQGDGNLVIYQINPQVVIWATYTMGADRAVVQEDGNFVIYKGTTALWHTHTATGMPAYLKFTNTGKLFLSQPTLLWTLKRGSLSKPPKVIPGQHGPLDTTPIWSWPHDYP</sequence>
<dbReference type="PDBsum" id="4LED"/>
<dbReference type="PROSITE" id="PS50927">
    <property type="entry name" value="BULB_LECTIN"/>
    <property type="match status" value="1"/>
</dbReference>
<dbReference type="EvolutionaryTrace" id="T2LG16"/>
<accession>T2LG16</accession>
<evidence type="ECO:0007829" key="3">
    <source>
        <dbReference type="PDB" id="4LE7"/>
    </source>
</evidence>
<evidence type="ECO:0007829" key="4">
    <source>
        <dbReference type="PDB" id="4LEA"/>
    </source>
</evidence>
<dbReference type="PDB" id="4LEA">
    <property type="method" value="X-ray"/>
    <property type="resolution" value="2.55 A"/>
    <property type="chains" value="A/B=1-256"/>
</dbReference>
<dbReference type="InterPro" id="IPR001480">
    <property type="entry name" value="Bulb-type_lectin_dom"/>
</dbReference>
<dbReference type="PDB" id="4LED">
    <property type="method" value="X-ray"/>
    <property type="resolution" value="2.37 A"/>
    <property type="chains" value="A/B=1-256"/>
</dbReference>
<dbReference type="AlphaFoldDB" id="T2LG16"/>
<reference evidence="2" key="2">
    <citation type="submission" date="2013-08" db="EMBL/GenBank/DDBJ databases">
        <title>Molecular basis of the genus-specific activity of lectin-like bacteriocins from Pseudomonas spp.</title>
        <authorList>
            <person name="McCaughey L.C."/>
            <person name="Grinter R."/>
            <person name="Josts I."/>
            <person name="Roszak A.W."/>
            <person name="Waloen K.I."/>
            <person name="Cogdell R.J."/>
            <person name="Milner J."/>
            <person name="Evans T."/>
            <person name="Kelly S."/>
            <person name="Tucker N."/>
            <person name="Byron O."/>
            <person name="Smith B."/>
            <person name="Walker D."/>
        </authorList>
    </citation>
    <scope>NUCLEOTIDE SEQUENCE</scope>
    <source>
        <strain evidence="2">C1433</strain>
    </source>
</reference>
<dbReference type="SUPFAM" id="SSF51110">
    <property type="entry name" value="alpha-D-mannose-specific plant lectins"/>
    <property type="match status" value="2"/>
</dbReference>
<gene>
    <name evidence="2" type="primary">pyocin L1</name>
</gene>
<organism evidence="2">
    <name type="scientific">Pseudomonas aeruginosa</name>
    <dbReference type="NCBI Taxonomy" id="287"/>
    <lineage>
        <taxon>Bacteria</taxon>
        <taxon>Pseudomonadati</taxon>
        <taxon>Pseudomonadota</taxon>
        <taxon>Gammaproteobacteria</taxon>
        <taxon>Pseudomonadales</taxon>
        <taxon>Pseudomonadaceae</taxon>
        <taxon>Pseudomonas</taxon>
    </lineage>
</organism>
<keyword evidence="3 4" id="KW-0002">3D-structure</keyword>
<dbReference type="PDBsum" id="4LE7"/>
<evidence type="ECO:0000313" key="2">
    <source>
        <dbReference type="EMBL" id="CDG56231.1"/>
    </source>
</evidence>
<dbReference type="UniLectin" id="T2LG16"/>
<reference evidence="3 4" key="3">
    <citation type="journal article" date="2014" name="PLoS Pathog.">
        <title>Lectin-like bacteriocins from Pseudomonas spp. utilise D-rhamnose containing lipopolysaccharide as a cellular receptor.</title>
        <authorList>
            <person name="McCaughey L.C."/>
            <person name="Grinter R."/>
            <person name="Josts I."/>
            <person name="Roszak A.W."/>
            <person name="Waloen K.I."/>
            <person name="Cogdell R.J."/>
            <person name="Milner J."/>
            <person name="Evans T."/>
            <person name="Kelly S."/>
            <person name="Tucker N.P."/>
            <person name="Byron O."/>
            <person name="Smith B."/>
            <person name="Walker D."/>
        </authorList>
    </citation>
    <scope>X-RAY CRYSTALLOGRAPHY (2.09 ANGSTROMS)</scope>
</reference>